<organism evidence="2 3">
    <name type="scientific">Hydra vulgaris</name>
    <name type="common">Hydra</name>
    <name type="synonym">Hydra attenuata</name>
    <dbReference type="NCBI Taxonomy" id="6087"/>
    <lineage>
        <taxon>Eukaryota</taxon>
        <taxon>Metazoa</taxon>
        <taxon>Cnidaria</taxon>
        <taxon>Hydrozoa</taxon>
        <taxon>Hydroidolina</taxon>
        <taxon>Anthoathecata</taxon>
        <taxon>Aplanulata</taxon>
        <taxon>Hydridae</taxon>
        <taxon>Hydra</taxon>
    </lineage>
</organism>
<evidence type="ECO:0000313" key="2">
    <source>
        <dbReference type="Proteomes" id="UP001652625"/>
    </source>
</evidence>
<feature type="chain" id="PRO_5046693315" evidence="1">
    <location>
        <begin position="18"/>
        <end position="180"/>
    </location>
</feature>
<dbReference type="Proteomes" id="UP001652625">
    <property type="component" value="Chromosome 10"/>
</dbReference>
<dbReference type="GeneID" id="136086478"/>
<feature type="signal peptide" evidence="1">
    <location>
        <begin position="1"/>
        <end position="17"/>
    </location>
</feature>
<name>A0ABM4CSF5_HYDVU</name>
<proteinExistence type="predicted"/>
<protein>
    <submittedName>
        <fullName evidence="3">Uncharacterized protein LOC136086478</fullName>
    </submittedName>
</protein>
<reference evidence="3" key="1">
    <citation type="submission" date="2025-08" db="UniProtKB">
        <authorList>
            <consortium name="RefSeq"/>
        </authorList>
    </citation>
    <scope>IDENTIFICATION</scope>
</reference>
<gene>
    <name evidence="3" type="primary">LOC136086478</name>
</gene>
<keyword evidence="1" id="KW-0732">Signal</keyword>
<dbReference type="RefSeq" id="XP_065664844.1">
    <property type="nucleotide sequence ID" value="XM_065808772.1"/>
</dbReference>
<sequence>MFQSLLILSFALTSAYGELPPTNYVYIDKEQLITQNNYLATLTPLKFLYEISFMFKPTGEKSAKSKSILSLVYGRDYKNPVISVSIKHASIDIETPSGELWSSNNIVFDSWSTILLKQTRHGFSAYLNKSKFKLQFRSNRFRLPWYEKEENVNIYASISDKSNIEVASGFVKEVRITNIK</sequence>
<keyword evidence="2" id="KW-1185">Reference proteome</keyword>
<accession>A0ABM4CSF5</accession>
<evidence type="ECO:0000256" key="1">
    <source>
        <dbReference type="SAM" id="SignalP"/>
    </source>
</evidence>
<evidence type="ECO:0000313" key="3">
    <source>
        <dbReference type="RefSeq" id="XP_065664844.1"/>
    </source>
</evidence>